<feature type="transmembrane region" description="Helical" evidence="2">
    <location>
        <begin position="349"/>
        <end position="370"/>
    </location>
</feature>
<accession>A0A1R4J2C5</accession>
<feature type="transmembrane region" description="Helical" evidence="2">
    <location>
        <begin position="46"/>
        <end position="65"/>
    </location>
</feature>
<dbReference type="EMBL" id="FUKQ01000018">
    <property type="protein sequence ID" value="SJN26290.1"/>
    <property type="molecule type" value="Genomic_DNA"/>
</dbReference>
<feature type="transmembrane region" description="Helical" evidence="2">
    <location>
        <begin position="477"/>
        <end position="504"/>
    </location>
</feature>
<dbReference type="Pfam" id="PF19814">
    <property type="entry name" value="DUF6297"/>
    <property type="match status" value="1"/>
</dbReference>
<feature type="transmembrane region" description="Helical" evidence="2">
    <location>
        <begin position="162"/>
        <end position="182"/>
    </location>
</feature>
<keyword evidence="2" id="KW-0472">Membrane</keyword>
<feature type="transmembrane region" description="Helical" evidence="2">
    <location>
        <begin position="133"/>
        <end position="156"/>
    </location>
</feature>
<gene>
    <name evidence="3" type="ORF">FM114_05165</name>
</gene>
<sequence>MSSTTDEFAAPLPVQGEADERQLLLLMKDWRQGRATRNVRQALSDAYIAVFAVVMIAAMVVNVIISAQKVASTCGTEACLSGRGLLPWAALFGCLALALTASRMFGPVLASAAEGFWLMDAPVHRARLLAKRLVLAIVLAVVGGAAMGALVAALTGSPGSAVLAWAAAAGLGSGGLVALAAAEQGAERTWAVRLLHLLVSLAAVATLLAVVATATGYASLHIAQSRTVQLAALVAGLGLVLIIGAGLLARARLGQIRRARLLSGGSLASGMQGAMFALDFGLMRDILVEREAQQRGHVRPTRGRGTGIQALVWRDVQRLVRFPKPLALLAVSVVVPYAVQALGLGSLNAAISALVLMAALIPFFGTLRVLSRTKGLARSLPWSTSEIRTAATIVPAVLTALWCLAVTPAFIGIGVEARHDPVRSFLVAVVCAVAGLVAAVRWVSAKPADYGAPMVSTSAGALPPGLALNLVRGFDMVALITLPVVLNLSPWISLVLAAIAFSILRMGGIDQQAILEQQEEQKRQLEQARTERKGEKAPAKQVVTPKKSSGSSAAPKAQQRNQPKKVVKRKR</sequence>
<feature type="compositionally biased region" description="Low complexity" evidence="1">
    <location>
        <begin position="545"/>
        <end position="557"/>
    </location>
</feature>
<feature type="region of interest" description="Disordered" evidence="1">
    <location>
        <begin position="520"/>
        <end position="571"/>
    </location>
</feature>
<evidence type="ECO:0000313" key="4">
    <source>
        <dbReference type="Proteomes" id="UP000188342"/>
    </source>
</evidence>
<keyword evidence="2" id="KW-1133">Transmembrane helix</keyword>
<name>A0A1R4J2C5_9ACTN</name>
<protein>
    <submittedName>
        <fullName evidence="3">Uncharacterized protein</fullName>
    </submittedName>
</protein>
<dbReference type="STRING" id="1255658.FM114_05165"/>
<evidence type="ECO:0000256" key="1">
    <source>
        <dbReference type="SAM" id="MobiDB-lite"/>
    </source>
</evidence>
<feature type="compositionally biased region" description="Basic residues" evidence="1">
    <location>
        <begin position="562"/>
        <end position="571"/>
    </location>
</feature>
<feature type="compositionally biased region" description="Basic and acidic residues" evidence="1">
    <location>
        <begin position="520"/>
        <end position="538"/>
    </location>
</feature>
<dbReference type="InterPro" id="IPR046264">
    <property type="entry name" value="DUF6297"/>
</dbReference>
<feature type="transmembrane region" description="Helical" evidence="2">
    <location>
        <begin position="230"/>
        <end position="249"/>
    </location>
</feature>
<feature type="transmembrane region" description="Helical" evidence="2">
    <location>
        <begin position="85"/>
        <end position="112"/>
    </location>
</feature>
<feature type="transmembrane region" description="Helical" evidence="2">
    <location>
        <begin position="450"/>
        <end position="471"/>
    </location>
</feature>
<evidence type="ECO:0000256" key="2">
    <source>
        <dbReference type="SAM" id="Phobius"/>
    </source>
</evidence>
<proteinExistence type="predicted"/>
<keyword evidence="4" id="KW-1185">Reference proteome</keyword>
<keyword evidence="2" id="KW-0812">Transmembrane</keyword>
<feature type="transmembrane region" description="Helical" evidence="2">
    <location>
        <begin position="425"/>
        <end position="443"/>
    </location>
</feature>
<dbReference type="RefSeq" id="WP_179110609.1">
    <property type="nucleotide sequence ID" value="NZ_FUKQ01000018.1"/>
</dbReference>
<feature type="transmembrane region" description="Helical" evidence="2">
    <location>
        <begin position="194"/>
        <end position="218"/>
    </location>
</feature>
<dbReference type="Proteomes" id="UP000188342">
    <property type="component" value="Unassembled WGS sequence"/>
</dbReference>
<feature type="transmembrane region" description="Helical" evidence="2">
    <location>
        <begin position="326"/>
        <end position="343"/>
    </location>
</feature>
<feature type="transmembrane region" description="Helical" evidence="2">
    <location>
        <begin position="390"/>
        <end position="413"/>
    </location>
</feature>
<reference evidence="3 4" key="1">
    <citation type="submission" date="2017-02" db="EMBL/GenBank/DDBJ databases">
        <authorList>
            <person name="Peterson S.W."/>
        </authorList>
    </citation>
    <scope>NUCLEOTIDE SEQUENCE [LARGE SCALE GENOMIC DNA]</scope>
    <source>
        <strain evidence="3 4">LSP_Lj1</strain>
    </source>
</reference>
<evidence type="ECO:0000313" key="3">
    <source>
        <dbReference type="EMBL" id="SJN26290.1"/>
    </source>
</evidence>
<organism evidence="3 4">
    <name type="scientific">Luteococcus japonicus LSP_Lj1</name>
    <dbReference type="NCBI Taxonomy" id="1255658"/>
    <lineage>
        <taxon>Bacteria</taxon>
        <taxon>Bacillati</taxon>
        <taxon>Actinomycetota</taxon>
        <taxon>Actinomycetes</taxon>
        <taxon>Propionibacteriales</taxon>
        <taxon>Propionibacteriaceae</taxon>
        <taxon>Luteococcus</taxon>
    </lineage>
</organism>
<dbReference type="AlphaFoldDB" id="A0A1R4J2C5"/>